<reference evidence="1" key="1">
    <citation type="submission" date="2015-09" db="EMBL/GenBank/DDBJ databases">
        <authorList>
            <consortium name="Pathogen Informatics"/>
        </authorList>
    </citation>
    <scope>NUCLEOTIDE SEQUENCE</scope>
    <source>
        <strain evidence="1">2789STDY5834896</strain>
    </source>
</reference>
<evidence type="ECO:0008006" key="2">
    <source>
        <dbReference type="Google" id="ProtNLM"/>
    </source>
</evidence>
<accession>A0A1C6JW84</accession>
<proteinExistence type="predicted"/>
<protein>
    <recommendedName>
        <fullName evidence="2">Thioredoxin-like fold domain-containing protein</fullName>
    </recommendedName>
</protein>
<organism evidence="1">
    <name type="scientific">uncultured Anaerotruncus sp</name>
    <dbReference type="NCBI Taxonomy" id="905011"/>
    <lineage>
        <taxon>Bacteria</taxon>
        <taxon>Bacillati</taxon>
        <taxon>Bacillota</taxon>
        <taxon>Clostridia</taxon>
        <taxon>Eubacteriales</taxon>
        <taxon>Oscillospiraceae</taxon>
        <taxon>Anaerotruncus</taxon>
        <taxon>environmental samples</taxon>
    </lineage>
</organism>
<dbReference type="AlphaFoldDB" id="A0A1C6JW84"/>
<gene>
    <name evidence="1" type="ORF">SAMEA3545359_02343</name>
</gene>
<dbReference type="Gene3D" id="3.40.30.10">
    <property type="entry name" value="Glutaredoxin"/>
    <property type="match status" value="1"/>
</dbReference>
<sequence>MKSIKVTVCVCTHCIMNGAMDIIESVESLKKLKYEIRHNAKIGVDTEVLHTEHDHTASCPVVKIDGEVIERATNEQVMSKILSIIRK</sequence>
<dbReference type="EMBL" id="FMHG01000002">
    <property type="protein sequence ID" value="SCJ86294.1"/>
    <property type="molecule type" value="Genomic_DNA"/>
</dbReference>
<evidence type="ECO:0000313" key="1">
    <source>
        <dbReference type="EMBL" id="SCJ86294.1"/>
    </source>
</evidence>
<name>A0A1C6JW84_9FIRM</name>